<dbReference type="OMA" id="REYKILM"/>
<organism evidence="2 3">
    <name type="scientific">Globisporangium ultimum (strain ATCC 200006 / CBS 805.95 / DAOM BR144)</name>
    <name type="common">Pythium ultimum</name>
    <dbReference type="NCBI Taxonomy" id="431595"/>
    <lineage>
        <taxon>Eukaryota</taxon>
        <taxon>Sar</taxon>
        <taxon>Stramenopiles</taxon>
        <taxon>Oomycota</taxon>
        <taxon>Peronosporomycetes</taxon>
        <taxon>Pythiales</taxon>
        <taxon>Pythiaceae</taxon>
        <taxon>Globisporangium</taxon>
    </lineage>
</organism>
<dbReference type="GO" id="GO:0003700">
    <property type="term" value="F:DNA-binding transcription factor activity"/>
    <property type="evidence" value="ECO:0007669"/>
    <property type="project" value="InterPro"/>
</dbReference>
<accession>K3X0D9</accession>
<keyword evidence="3" id="KW-1185">Reference proteome</keyword>
<dbReference type="Proteomes" id="UP000019132">
    <property type="component" value="Unassembled WGS sequence"/>
</dbReference>
<reference evidence="2" key="3">
    <citation type="submission" date="2015-02" db="UniProtKB">
        <authorList>
            <consortium name="EnsemblProtists"/>
        </authorList>
    </citation>
    <scope>IDENTIFICATION</scope>
    <source>
        <strain evidence="2">DAOM BR144</strain>
    </source>
</reference>
<dbReference type="SUPFAM" id="SSF57959">
    <property type="entry name" value="Leucine zipper domain"/>
    <property type="match status" value="1"/>
</dbReference>
<dbReference type="EMBL" id="GL376592">
    <property type="status" value="NOT_ANNOTATED_CDS"/>
    <property type="molecule type" value="Genomic_DNA"/>
</dbReference>
<evidence type="ECO:0000313" key="3">
    <source>
        <dbReference type="Proteomes" id="UP000019132"/>
    </source>
</evidence>
<dbReference type="HOGENOM" id="CLU_084624_0_0_1"/>
<feature type="compositionally biased region" description="Basic and acidic residues" evidence="1">
    <location>
        <begin position="27"/>
        <end position="36"/>
    </location>
</feature>
<feature type="compositionally biased region" description="Basic residues" evidence="1">
    <location>
        <begin position="37"/>
        <end position="47"/>
    </location>
</feature>
<dbReference type="EnsemblProtists" id="PYU1_T010688">
    <property type="protein sequence ID" value="PYU1_T010688"/>
    <property type="gene ID" value="PYU1_G010665"/>
</dbReference>
<dbReference type="VEuPathDB" id="FungiDB:PYU1_G010665"/>
<dbReference type="InterPro" id="IPR046347">
    <property type="entry name" value="bZIP_sf"/>
</dbReference>
<dbReference type="CDD" id="cd14688">
    <property type="entry name" value="bZIP_YAP"/>
    <property type="match status" value="1"/>
</dbReference>
<proteinExistence type="predicted"/>
<evidence type="ECO:0000313" key="2">
    <source>
        <dbReference type="EnsemblProtists" id="PYU1_T010688"/>
    </source>
</evidence>
<evidence type="ECO:0008006" key="4">
    <source>
        <dbReference type="Google" id="ProtNLM"/>
    </source>
</evidence>
<sequence length="311" mass="35004">MQIHPTSSRAELASPVVADKELEMAKLDRKRSQDRLHQRRHRAKRKQQLSALEQDVKDLQMSVAQLGQKRQRLNNSFAGHCSPMSSVQSIEENKKSRVDDATKIVREYFQVFKYGHSAIHQDAQEQFLHRVLKPDVVGVDMRGVNAFVEQWRLSGSFFWSMLLEAKSMTARSSGDLTIVEVDADVHLRFRADLATVLCPQLVHHEELLKTIVDNVICVGAKYTFIVEQDGQVSGLLVEIEFINALCRVLGSLIKASQVIEGAQISMGSGTINCKLPVVPVEPCRQPKVKKTQKSPALNYRLQLNYLLSSSS</sequence>
<feature type="region of interest" description="Disordered" evidence="1">
    <location>
        <begin position="27"/>
        <end position="50"/>
    </location>
</feature>
<dbReference type="eggNOG" id="ENOG502RY07">
    <property type="taxonomic scope" value="Eukaryota"/>
</dbReference>
<evidence type="ECO:0000256" key="1">
    <source>
        <dbReference type="SAM" id="MobiDB-lite"/>
    </source>
</evidence>
<name>K3X0D9_GLOUD</name>
<protein>
    <recommendedName>
        <fullName evidence="4">BZIP domain-containing protein</fullName>
    </recommendedName>
</protein>
<dbReference type="AlphaFoldDB" id="K3X0D9"/>
<dbReference type="InParanoid" id="K3X0D9"/>
<reference evidence="3" key="2">
    <citation type="submission" date="2010-04" db="EMBL/GenBank/DDBJ databases">
        <authorList>
            <person name="Buell R."/>
            <person name="Hamilton J."/>
            <person name="Hostetler J."/>
        </authorList>
    </citation>
    <scope>NUCLEOTIDE SEQUENCE [LARGE SCALE GENOMIC DNA]</scope>
    <source>
        <strain evidence="3">DAOM:BR144</strain>
    </source>
</reference>
<reference evidence="3" key="1">
    <citation type="journal article" date="2010" name="Genome Biol.">
        <title>Genome sequence of the necrotrophic plant pathogen Pythium ultimum reveals original pathogenicity mechanisms and effector repertoire.</title>
        <authorList>
            <person name="Levesque C.A."/>
            <person name="Brouwer H."/>
            <person name="Cano L."/>
            <person name="Hamilton J.P."/>
            <person name="Holt C."/>
            <person name="Huitema E."/>
            <person name="Raffaele S."/>
            <person name="Robideau G.P."/>
            <person name="Thines M."/>
            <person name="Win J."/>
            <person name="Zerillo M.M."/>
            <person name="Beakes G.W."/>
            <person name="Boore J.L."/>
            <person name="Busam D."/>
            <person name="Dumas B."/>
            <person name="Ferriera S."/>
            <person name="Fuerstenberg S.I."/>
            <person name="Gachon C.M."/>
            <person name="Gaulin E."/>
            <person name="Govers F."/>
            <person name="Grenville-Briggs L."/>
            <person name="Horner N."/>
            <person name="Hostetler J."/>
            <person name="Jiang R.H."/>
            <person name="Johnson J."/>
            <person name="Krajaejun T."/>
            <person name="Lin H."/>
            <person name="Meijer H.J."/>
            <person name="Moore B."/>
            <person name="Morris P."/>
            <person name="Phuntmart V."/>
            <person name="Puiu D."/>
            <person name="Shetty J."/>
            <person name="Stajich J.E."/>
            <person name="Tripathy S."/>
            <person name="Wawra S."/>
            <person name="van West P."/>
            <person name="Whitty B.R."/>
            <person name="Coutinho P.M."/>
            <person name="Henrissat B."/>
            <person name="Martin F."/>
            <person name="Thomas P.D."/>
            <person name="Tyler B.M."/>
            <person name="De Vries R.P."/>
            <person name="Kamoun S."/>
            <person name="Yandell M."/>
            <person name="Tisserat N."/>
            <person name="Buell C.R."/>
        </authorList>
    </citation>
    <scope>NUCLEOTIDE SEQUENCE</scope>
    <source>
        <strain evidence="3">DAOM:BR144</strain>
    </source>
</reference>